<dbReference type="Pfam" id="PF00254">
    <property type="entry name" value="FKBP_C"/>
    <property type="match status" value="1"/>
</dbReference>
<feature type="repeat" description="TPR" evidence="8">
    <location>
        <begin position="362"/>
        <end position="395"/>
    </location>
</feature>
<evidence type="ECO:0000256" key="4">
    <source>
        <dbReference type="ARBA" id="ARBA00022803"/>
    </source>
</evidence>
<evidence type="ECO:0000256" key="7">
    <source>
        <dbReference type="PROSITE-ProRule" id="PRU00277"/>
    </source>
</evidence>
<keyword evidence="4 8" id="KW-0802">TPR repeat</keyword>
<accession>A0A7S1MTR3</accession>
<dbReference type="Gene3D" id="1.25.40.10">
    <property type="entry name" value="Tetratricopeptide repeat domain"/>
    <property type="match status" value="1"/>
</dbReference>
<evidence type="ECO:0000313" key="11">
    <source>
        <dbReference type="EMBL" id="CAD9139859.1"/>
    </source>
</evidence>
<evidence type="ECO:0000259" key="10">
    <source>
        <dbReference type="PROSITE" id="PS50059"/>
    </source>
</evidence>
<comment type="catalytic activity">
    <reaction evidence="1 7">
        <text>[protein]-peptidylproline (omega=180) = [protein]-peptidylproline (omega=0)</text>
        <dbReference type="Rhea" id="RHEA:16237"/>
        <dbReference type="Rhea" id="RHEA-COMP:10747"/>
        <dbReference type="Rhea" id="RHEA-COMP:10748"/>
        <dbReference type="ChEBI" id="CHEBI:83833"/>
        <dbReference type="ChEBI" id="CHEBI:83834"/>
        <dbReference type="EC" id="5.2.1.8"/>
    </reaction>
</comment>
<evidence type="ECO:0000256" key="9">
    <source>
        <dbReference type="SAM" id="MobiDB-lite"/>
    </source>
</evidence>
<dbReference type="Gene3D" id="3.10.50.40">
    <property type="match status" value="2"/>
</dbReference>
<dbReference type="GO" id="GO:0003755">
    <property type="term" value="F:peptidyl-prolyl cis-trans isomerase activity"/>
    <property type="evidence" value="ECO:0007669"/>
    <property type="project" value="UniProtKB-KW"/>
</dbReference>
<evidence type="ECO:0000256" key="6">
    <source>
        <dbReference type="ARBA" id="ARBA00023235"/>
    </source>
</evidence>
<dbReference type="Pfam" id="PF13174">
    <property type="entry name" value="TPR_6"/>
    <property type="match status" value="1"/>
</dbReference>
<dbReference type="InterPro" id="IPR050754">
    <property type="entry name" value="FKBP4/5/8-like"/>
</dbReference>
<evidence type="ECO:0000256" key="1">
    <source>
        <dbReference type="ARBA" id="ARBA00000971"/>
    </source>
</evidence>
<feature type="repeat" description="TPR" evidence="8">
    <location>
        <begin position="279"/>
        <end position="312"/>
    </location>
</feature>
<dbReference type="SMART" id="SM00028">
    <property type="entry name" value="TPR"/>
    <property type="match status" value="3"/>
</dbReference>
<evidence type="ECO:0000256" key="8">
    <source>
        <dbReference type="PROSITE-ProRule" id="PRU00339"/>
    </source>
</evidence>
<evidence type="ECO:0000256" key="2">
    <source>
        <dbReference type="ARBA" id="ARBA00013194"/>
    </source>
</evidence>
<organism evidence="11">
    <name type="scientific">Neobodo designis</name>
    <name type="common">Flagellated protozoan</name>
    <name type="synonym">Bodo designis</name>
    <dbReference type="NCBI Taxonomy" id="312471"/>
    <lineage>
        <taxon>Eukaryota</taxon>
        <taxon>Discoba</taxon>
        <taxon>Euglenozoa</taxon>
        <taxon>Kinetoplastea</taxon>
        <taxon>Metakinetoplastina</taxon>
        <taxon>Neobodonida</taxon>
        <taxon>Neobodo</taxon>
    </lineage>
</organism>
<proteinExistence type="predicted"/>
<dbReference type="InterPro" id="IPR019734">
    <property type="entry name" value="TPR_rpt"/>
</dbReference>
<evidence type="ECO:0000256" key="5">
    <source>
        <dbReference type="ARBA" id="ARBA00023110"/>
    </source>
</evidence>
<dbReference type="PROSITE" id="PS50005">
    <property type="entry name" value="TPR"/>
    <property type="match status" value="2"/>
</dbReference>
<dbReference type="AlphaFoldDB" id="A0A7S1MTR3"/>
<dbReference type="PROSITE" id="PS50059">
    <property type="entry name" value="FKBP_PPIASE"/>
    <property type="match status" value="1"/>
</dbReference>
<dbReference type="PANTHER" id="PTHR46512:SF9">
    <property type="entry name" value="PEPTIDYLPROLYL ISOMERASE"/>
    <property type="match status" value="1"/>
</dbReference>
<dbReference type="InterPro" id="IPR011990">
    <property type="entry name" value="TPR-like_helical_dom_sf"/>
</dbReference>
<dbReference type="SUPFAM" id="SSF54534">
    <property type="entry name" value="FKBP-like"/>
    <property type="match status" value="2"/>
</dbReference>
<name>A0A7S1MTR3_NEODS</name>
<dbReference type="FunFam" id="3.10.50.40:FF:000053">
    <property type="entry name" value="Peptidylprolyl isomerase"/>
    <property type="match status" value="1"/>
</dbReference>
<protein>
    <recommendedName>
        <fullName evidence="2 7">peptidylprolyl isomerase</fullName>
        <ecNumber evidence="2 7">5.2.1.8</ecNumber>
    </recommendedName>
</protein>
<evidence type="ECO:0000256" key="3">
    <source>
        <dbReference type="ARBA" id="ARBA00022737"/>
    </source>
</evidence>
<feature type="domain" description="PPIase FKBP-type" evidence="10">
    <location>
        <begin position="51"/>
        <end position="140"/>
    </location>
</feature>
<feature type="compositionally biased region" description="Low complexity" evidence="9">
    <location>
        <begin position="443"/>
        <end position="454"/>
    </location>
</feature>
<dbReference type="Pfam" id="PF13181">
    <property type="entry name" value="TPR_8"/>
    <property type="match status" value="1"/>
</dbReference>
<dbReference type="InterPro" id="IPR046357">
    <property type="entry name" value="PPIase_dom_sf"/>
</dbReference>
<sequence>MDSDASSNASDLGPGIEVVYPVGEETEVPQTDAQLFKTVTREGEGVPPPKGAKVTVHYTGTLESDGSKFDSSRDRDDPFEFTIGQGQVIKGWDKGVATMKPGERAVLKCLAPYAYGAAGSPPKIPGGATLNFDVELISWTKSEDVSRRKDRSVMKSIRAEGSGWTHPAYESAVSVAVKMVVAPKDVNEQADGAELVAETTVEFTMGEGPDGFPDAIEAALESMKKGEVAAVDAKAAAVTEDYPALQIKAGAPFRAIVTLKDFTTVNTYDYAGAAKVEQAAKRKEAGNAFFKEGRWARAVRKYERALEFIESDFGLEGDVLAEAKKLRTPCYTNAAQALINQKQYAAAIAKCDKCLEADPANIKALFRRGKARNASGDWEAAKPDLKRALELEPGNADVQRELAAVQEQERRQLKADKARYGGLFAKLAKMEEDEDKKAKPAEAKAAASDDAATA</sequence>
<reference evidence="11" key="1">
    <citation type="submission" date="2021-01" db="EMBL/GenBank/DDBJ databases">
        <authorList>
            <person name="Corre E."/>
            <person name="Pelletier E."/>
            <person name="Niang G."/>
            <person name="Scheremetjew M."/>
            <person name="Finn R."/>
            <person name="Kale V."/>
            <person name="Holt S."/>
            <person name="Cochrane G."/>
            <person name="Meng A."/>
            <person name="Brown T."/>
            <person name="Cohen L."/>
        </authorList>
    </citation>
    <scope>NUCLEOTIDE SEQUENCE</scope>
    <source>
        <strain evidence="11">CCAP 1951/1</strain>
    </source>
</reference>
<dbReference type="EC" id="5.2.1.8" evidence="2 7"/>
<feature type="region of interest" description="Disordered" evidence="9">
    <location>
        <begin position="431"/>
        <end position="454"/>
    </location>
</feature>
<keyword evidence="3" id="KW-0677">Repeat</keyword>
<keyword evidence="6 7" id="KW-0413">Isomerase</keyword>
<dbReference type="PANTHER" id="PTHR46512">
    <property type="entry name" value="PEPTIDYLPROLYL ISOMERASE"/>
    <property type="match status" value="1"/>
</dbReference>
<gene>
    <name evidence="11" type="ORF">NDES1114_LOCUS27080</name>
</gene>
<dbReference type="SUPFAM" id="SSF48452">
    <property type="entry name" value="TPR-like"/>
    <property type="match status" value="1"/>
</dbReference>
<dbReference type="EMBL" id="HBGF01040424">
    <property type="protein sequence ID" value="CAD9139859.1"/>
    <property type="molecule type" value="Transcribed_RNA"/>
</dbReference>
<dbReference type="InterPro" id="IPR001179">
    <property type="entry name" value="PPIase_FKBP_dom"/>
</dbReference>
<keyword evidence="5 7" id="KW-0697">Rotamase</keyword>